<name>X1MDZ6_9ZZZZ</name>
<sequence>MMALLRKMSPVMTEEDLNRLWSKVVKGPGENDCWGWTDVLSKDGYAYLGVDGRKGGKLLVHRLLYELMIGPIPEGKELDHL</sequence>
<accession>X1MDZ6</accession>
<dbReference type="AlphaFoldDB" id="X1MDZ6"/>
<reference evidence="1" key="1">
    <citation type="journal article" date="2014" name="Front. Microbiol.">
        <title>High frequency of phylogenetically diverse reductive dehalogenase-homologous genes in deep subseafloor sedimentary metagenomes.</title>
        <authorList>
            <person name="Kawai M."/>
            <person name="Futagami T."/>
            <person name="Toyoda A."/>
            <person name="Takaki Y."/>
            <person name="Nishi S."/>
            <person name="Hori S."/>
            <person name="Arai W."/>
            <person name="Tsubouchi T."/>
            <person name="Morono Y."/>
            <person name="Uchiyama I."/>
            <person name="Ito T."/>
            <person name="Fujiyama A."/>
            <person name="Inagaki F."/>
            <person name="Takami H."/>
        </authorList>
    </citation>
    <scope>NUCLEOTIDE SEQUENCE</scope>
    <source>
        <strain evidence="1">Expedition CK06-06</strain>
    </source>
</reference>
<dbReference type="InterPro" id="IPR044925">
    <property type="entry name" value="His-Me_finger_sf"/>
</dbReference>
<comment type="caution">
    <text evidence="1">The sequence shown here is derived from an EMBL/GenBank/DDBJ whole genome shotgun (WGS) entry which is preliminary data.</text>
</comment>
<dbReference type="SUPFAM" id="SSF54060">
    <property type="entry name" value="His-Me finger endonucleases"/>
    <property type="match status" value="1"/>
</dbReference>
<evidence type="ECO:0008006" key="2">
    <source>
        <dbReference type="Google" id="ProtNLM"/>
    </source>
</evidence>
<proteinExistence type="predicted"/>
<dbReference type="EMBL" id="BARV01010803">
    <property type="protein sequence ID" value="GAI16321.1"/>
    <property type="molecule type" value="Genomic_DNA"/>
</dbReference>
<gene>
    <name evidence="1" type="ORF">S06H3_20767</name>
</gene>
<protein>
    <recommendedName>
        <fullName evidence="2">HNH nuclease domain-containing protein</fullName>
    </recommendedName>
</protein>
<organism evidence="1">
    <name type="scientific">marine sediment metagenome</name>
    <dbReference type="NCBI Taxonomy" id="412755"/>
    <lineage>
        <taxon>unclassified sequences</taxon>
        <taxon>metagenomes</taxon>
        <taxon>ecological metagenomes</taxon>
    </lineage>
</organism>
<evidence type="ECO:0000313" key="1">
    <source>
        <dbReference type="EMBL" id="GAI16321.1"/>
    </source>
</evidence>